<evidence type="ECO:0000313" key="7">
    <source>
        <dbReference type="EMBL" id="CAB4679881.1"/>
    </source>
</evidence>
<dbReference type="CDD" id="cd05247">
    <property type="entry name" value="UDP_G4E_1_SDR_e"/>
    <property type="match status" value="1"/>
</dbReference>
<dbReference type="Gene3D" id="3.90.25.10">
    <property type="entry name" value="UDP-galactose 4-epimerase, domain 1"/>
    <property type="match status" value="1"/>
</dbReference>
<dbReference type="InterPro" id="IPR001509">
    <property type="entry name" value="Epimerase_deHydtase"/>
</dbReference>
<dbReference type="SUPFAM" id="SSF51735">
    <property type="entry name" value="NAD(P)-binding Rossmann-fold domains"/>
    <property type="match status" value="1"/>
</dbReference>
<dbReference type="AlphaFoldDB" id="A0A6J6MZU3"/>
<name>A0A6J6MZU3_9ZZZZ</name>
<reference evidence="7" key="1">
    <citation type="submission" date="2020-05" db="EMBL/GenBank/DDBJ databases">
        <authorList>
            <person name="Chiriac C."/>
            <person name="Salcher M."/>
            <person name="Ghai R."/>
            <person name="Kavagutti S V."/>
        </authorList>
    </citation>
    <scope>NUCLEOTIDE SEQUENCE</scope>
</reference>
<dbReference type="PANTHER" id="PTHR43725:SF53">
    <property type="entry name" value="UDP-ARABINOSE 4-EPIMERASE 1"/>
    <property type="match status" value="1"/>
</dbReference>
<sequence>MKVLVTGGAGYIGSVTSHLLIERGHQVVILDDLSTGHFDAIPEGAEFIEGSILDPEAITRALSEVVAVVHFAGKSLVGESMEKPDLYWSVNRDGSAALIDGMKRANVKRIVFSSSAATYGEPTRTPIDESDPTVPTNVYGETKLAVEKLLAAEKVFSSISLRYFNVAGALVTDNDVIVGERHLPETHLFPNVLNAVRGPKPAKLTLHGDDWPTPDGTGVRDYVHVVDLADAHIKALNLLSGQGDISISGHVAVNLGSGVGYSVREVITAAEEVLGAKASVLVGPRRAGDPAVLVAGIARAGQLLGWRPTRGLAEMVESAARV</sequence>
<dbReference type="Gene3D" id="3.40.50.720">
    <property type="entry name" value="NAD(P)-binding Rossmann-like Domain"/>
    <property type="match status" value="1"/>
</dbReference>
<comment type="similarity">
    <text evidence="2">Belongs to the NAD(P)-dependent epimerase/dehydratase family.</text>
</comment>
<evidence type="ECO:0000256" key="1">
    <source>
        <dbReference type="ARBA" id="ARBA00001911"/>
    </source>
</evidence>
<evidence type="ECO:0000256" key="5">
    <source>
        <dbReference type="ARBA" id="ARBA00023277"/>
    </source>
</evidence>
<organism evidence="7">
    <name type="scientific">freshwater metagenome</name>
    <dbReference type="NCBI Taxonomy" id="449393"/>
    <lineage>
        <taxon>unclassified sequences</taxon>
        <taxon>metagenomes</taxon>
        <taxon>ecological metagenomes</taxon>
    </lineage>
</organism>
<evidence type="ECO:0000256" key="2">
    <source>
        <dbReference type="ARBA" id="ARBA00007637"/>
    </source>
</evidence>
<dbReference type="GO" id="GO:0033499">
    <property type="term" value="P:galactose catabolic process via UDP-galactose, Leloir pathway"/>
    <property type="evidence" value="ECO:0007669"/>
    <property type="project" value="TreeGrafter"/>
</dbReference>
<dbReference type="EMBL" id="CAEZXB010000020">
    <property type="protein sequence ID" value="CAB4679881.1"/>
    <property type="molecule type" value="Genomic_DNA"/>
</dbReference>
<comment type="cofactor">
    <cofactor evidence="1">
        <name>NAD(+)</name>
        <dbReference type="ChEBI" id="CHEBI:57540"/>
    </cofactor>
</comment>
<gene>
    <name evidence="7" type="ORF">UFOPK2342_01061</name>
</gene>
<evidence type="ECO:0000256" key="4">
    <source>
        <dbReference type="ARBA" id="ARBA00023235"/>
    </source>
</evidence>
<proteinExistence type="inferred from homology"/>
<dbReference type="Pfam" id="PF01370">
    <property type="entry name" value="Epimerase"/>
    <property type="match status" value="1"/>
</dbReference>
<dbReference type="InterPro" id="IPR036291">
    <property type="entry name" value="NAD(P)-bd_dom_sf"/>
</dbReference>
<feature type="domain" description="NAD-dependent epimerase/dehydratase" evidence="6">
    <location>
        <begin position="3"/>
        <end position="238"/>
    </location>
</feature>
<dbReference type="InterPro" id="IPR005886">
    <property type="entry name" value="UDP_G4E"/>
</dbReference>
<dbReference type="GO" id="GO:0003978">
    <property type="term" value="F:UDP-glucose 4-epimerase activity"/>
    <property type="evidence" value="ECO:0007669"/>
    <property type="project" value="InterPro"/>
</dbReference>
<accession>A0A6J6MZU3</accession>
<keyword evidence="3" id="KW-0520">NAD</keyword>
<evidence type="ECO:0000256" key="3">
    <source>
        <dbReference type="ARBA" id="ARBA00023027"/>
    </source>
</evidence>
<protein>
    <submittedName>
        <fullName evidence="7">Unannotated protein</fullName>
    </submittedName>
</protein>
<evidence type="ECO:0000259" key="6">
    <source>
        <dbReference type="Pfam" id="PF01370"/>
    </source>
</evidence>
<keyword evidence="4" id="KW-0413">Isomerase</keyword>
<dbReference type="PANTHER" id="PTHR43725">
    <property type="entry name" value="UDP-GLUCOSE 4-EPIMERASE"/>
    <property type="match status" value="1"/>
</dbReference>
<dbReference type="NCBIfam" id="TIGR01179">
    <property type="entry name" value="galE"/>
    <property type="match status" value="1"/>
</dbReference>
<keyword evidence="5" id="KW-0119">Carbohydrate metabolism</keyword>